<keyword evidence="3" id="KW-0713">Self-incompatibility</keyword>
<comment type="subcellular location">
    <subcellularLocation>
        <location evidence="1">Secreted</location>
    </subcellularLocation>
</comment>
<evidence type="ECO:0000256" key="5">
    <source>
        <dbReference type="ARBA" id="ARBA00022729"/>
    </source>
</evidence>
<keyword evidence="6" id="KW-1133">Transmembrane helix</keyword>
<evidence type="ECO:0000313" key="7">
    <source>
        <dbReference type="EMBL" id="KAK7374255.1"/>
    </source>
</evidence>
<reference evidence="7 8" key="1">
    <citation type="submission" date="2024-01" db="EMBL/GenBank/DDBJ databases">
        <title>The genomes of 5 underutilized Papilionoideae crops provide insights into root nodulation and disease resistanc.</title>
        <authorList>
            <person name="Jiang F."/>
        </authorList>
    </citation>
    <scope>NUCLEOTIDE SEQUENCE [LARGE SCALE GENOMIC DNA]</scope>
    <source>
        <strain evidence="7">JINMINGXINNONG_FW02</strain>
        <tissue evidence="7">Leaves</tissue>
    </source>
</reference>
<dbReference type="GO" id="GO:0060320">
    <property type="term" value="P:rejection of self pollen"/>
    <property type="evidence" value="ECO:0007669"/>
    <property type="project" value="UniProtKB-KW"/>
</dbReference>
<gene>
    <name evidence="7" type="ORF">VNO80_07683</name>
</gene>
<evidence type="ECO:0000256" key="6">
    <source>
        <dbReference type="SAM" id="Phobius"/>
    </source>
</evidence>
<evidence type="ECO:0000256" key="2">
    <source>
        <dbReference type="ARBA" id="ARBA00005581"/>
    </source>
</evidence>
<dbReference type="EMBL" id="JAYMYR010000003">
    <property type="protein sequence ID" value="KAK7374255.1"/>
    <property type="molecule type" value="Genomic_DNA"/>
</dbReference>
<dbReference type="Pfam" id="PF05938">
    <property type="entry name" value="Self-incomp_S1"/>
    <property type="match status" value="1"/>
</dbReference>
<evidence type="ECO:0000256" key="4">
    <source>
        <dbReference type="ARBA" id="ARBA00022525"/>
    </source>
</evidence>
<keyword evidence="4" id="KW-0964">Secreted</keyword>
<sequence>MNIVYQRLRKGATMGIFGKSTSFLWALILIVSSTNNSRVFGQLIIEVTNALDNGSLDLTVACPNIDGKSYLLHPGGFHEWINNGAVTESGGPPFLCSFQWKGASHMFNMYVPSRDNDCEECHWYAKETGPCRVYNRPNKPTICSNWD</sequence>
<keyword evidence="5" id="KW-0732">Signal</keyword>
<comment type="similarity">
    <text evidence="2">Belongs to the plant self-incompatibility (S1) protein family.</text>
</comment>
<protein>
    <recommendedName>
        <fullName evidence="9">S-protein homolog</fullName>
    </recommendedName>
</protein>
<dbReference type="Proteomes" id="UP001374584">
    <property type="component" value="Unassembled WGS sequence"/>
</dbReference>
<feature type="transmembrane region" description="Helical" evidence="6">
    <location>
        <begin position="12"/>
        <end position="31"/>
    </location>
</feature>
<evidence type="ECO:0000256" key="3">
    <source>
        <dbReference type="ARBA" id="ARBA00022471"/>
    </source>
</evidence>
<dbReference type="InterPro" id="IPR010264">
    <property type="entry name" value="Self-incomp_S1"/>
</dbReference>
<keyword evidence="6" id="KW-0812">Transmembrane</keyword>
<evidence type="ECO:0008006" key="9">
    <source>
        <dbReference type="Google" id="ProtNLM"/>
    </source>
</evidence>
<dbReference type="AlphaFoldDB" id="A0AAN9RFK4"/>
<accession>A0AAN9RFK4</accession>
<organism evidence="7 8">
    <name type="scientific">Phaseolus coccineus</name>
    <name type="common">Scarlet runner bean</name>
    <name type="synonym">Phaseolus multiflorus</name>
    <dbReference type="NCBI Taxonomy" id="3886"/>
    <lineage>
        <taxon>Eukaryota</taxon>
        <taxon>Viridiplantae</taxon>
        <taxon>Streptophyta</taxon>
        <taxon>Embryophyta</taxon>
        <taxon>Tracheophyta</taxon>
        <taxon>Spermatophyta</taxon>
        <taxon>Magnoliopsida</taxon>
        <taxon>eudicotyledons</taxon>
        <taxon>Gunneridae</taxon>
        <taxon>Pentapetalae</taxon>
        <taxon>rosids</taxon>
        <taxon>fabids</taxon>
        <taxon>Fabales</taxon>
        <taxon>Fabaceae</taxon>
        <taxon>Papilionoideae</taxon>
        <taxon>50 kb inversion clade</taxon>
        <taxon>NPAAA clade</taxon>
        <taxon>indigoferoid/millettioid clade</taxon>
        <taxon>Phaseoleae</taxon>
        <taxon>Phaseolus</taxon>
    </lineage>
</organism>
<evidence type="ECO:0000256" key="1">
    <source>
        <dbReference type="ARBA" id="ARBA00004613"/>
    </source>
</evidence>
<keyword evidence="8" id="KW-1185">Reference proteome</keyword>
<comment type="caution">
    <text evidence="7">The sequence shown here is derived from an EMBL/GenBank/DDBJ whole genome shotgun (WGS) entry which is preliminary data.</text>
</comment>
<evidence type="ECO:0000313" key="8">
    <source>
        <dbReference type="Proteomes" id="UP001374584"/>
    </source>
</evidence>
<name>A0AAN9RFK4_PHACN</name>
<keyword evidence="6" id="KW-0472">Membrane</keyword>
<proteinExistence type="inferred from homology"/>
<dbReference type="GO" id="GO:0005576">
    <property type="term" value="C:extracellular region"/>
    <property type="evidence" value="ECO:0007669"/>
    <property type="project" value="UniProtKB-SubCell"/>
</dbReference>